<dbReference type="EMBL" id="MSFU01000007">
    <property type="protein sequence ID" value="PWY77676.1"/>
    <property type="molecule type" value="Genomic_DNA"/>
</dbReference>
<dbReference type="Gene3D" id="3.20.20.140">
    <property type="entry name" value="Metal-dependent hydrolases"/>
    <property type="match status" value="1"/>
</dbReference>
<dbReference type="SUPFAM" id="SSF51338">
    <property type="entry name" value="Composite domain of metallo-dependent hydrolases"/>
    <property type="match status" value="2"/>
</dbReference>
<evidence type="ECO:0000313" key="3">
    <source>
        <dbReference type="Proteomes" id="UP000246171"/>
    </source>
</evidence>
<protein>
    <submittedName>
        <fullName evidence="2">Amidohydrolase</fullName>
    </submittedName>
</protein>
<proteinExistence type="predicted"/>
<dbReference type="InterPro" id="IPR051781">
    <property type="entry name" value="Metallo-dep_Hydrolase"/>
</dbReference>
<dbReference type="InterPro" id="IPR011059">
    <property type="entry name" value="Metal-dep_hydrolase_composite"/>
</dbReference>
<dbReference type="PANTHER" id="PTHR43135">
    <property type="entry name" value="ALPHA-D-RIBOSE 1-METHYLPHOSPHONATE 5-TRIPHOSPHATE DIPHOSPHATASE"/>
    <property type="match status" value="1"/>
</dbReference>
<feature type="domain" description="Amidohydrolase-related" evidence="1">
    <location>
        <begin position="62"/>
        <end position="417"/>
    </location>
</feature>
<keyword evidence="3" id="KW-1185">Reference proteome</keyword>
<dbReference type="PANTHER" id="PTHR43135:SF3">
    <property type="entry name" value="ALPHA-D-RIBOSE 1-METHYLPHOSPHONATE 5-TRIPHOSPHATE DIPHOSPHATASE"/>
    <property type="match status" value="1"/>
</dbReference>
<dbReference type="AlphaFoldDB" id="A0A317VTN6"/>
<evidence type="ECO:0000313" key="2">
    <source>
        <dbReference type="EMBL" id="PWY77676.1"/>
    </source>
</evidence>
<gene>
    <name evidence="2" type="ORF">BO83DRAFT_415607</name>
</gene>
<dbReference type="GO" id="GO:0016810">
    <property type="term" value="F:hydrolase activity, acting on carbon-nitrogen (but not peptide) bonds"/>
    <property type="evidence" value="ECO:0007669"/>
    <property type="project" value="InterPro"/>
</dbReference>
<dbReference type="Gene3D" id="2.30.40.10">
    <property type="entry name" value="Urease, subunit C, domain 1"/>
    <property type="match status" value="1"/>
</dbReference>
<dbReference type="InterPro" id="IPR006680">
    <property type="entry name" value="Amidohydro-rel"/>
</dbReference>
<dbReference type="OrthoDB" id="5595695at2759"/>
<dbReference type="Pfam" id="PF01979">
    <property type="entry name" value="Amidohydro_1"/>
    <property type="match status" value="1"/>
</dbReference>
<dbReference type="Proteomes" id="UP000246171">
    <property type="component" value="Unassembled WGS sequence"/>
</dbReference>
<organism evidence="2 3">
    <name type="scientific">Aspergillus eucalypticola (strain CBS 122712 / IBT 29274)</name>
    <dbReference type="NCBI Taxonomy" id="1448314"/>
    <lineage>
        <taxon>Eukaryota</taxon>
        <taxon>Fungi</taxon>
        <taxon>Dikarya</taxon>
        <taxon>Ascomycota</taxon>
        <taxon>Pezizomycotina</taxon>
        <taxon>Eurotiomycetes</taxon>
        <taxon>Eurotiomycetidae</taxon>
        <taxon>Eurotiales</taxon>
        <taxon>Aspergillaceae</taxon>
        <taxon>Aspergillus</taxon>
        <taxon>Aspergillus subgen. Circumdati</taxon>
    </lineage>
</organism>
<dbReference type="VEuPathDB" id="FungiDB:BO83DRAFT_415607"/>
<reference evidence="2" key="1">
    <citation type="submission" date="2016-12" db="EMBL/GenBank/DDBJ databases">
        <title>The genomes of Aspergillus section Nigri reveals drivers in fungal speciation.</title>
        <authorList>
            <consortium name="DOE Joint Genome Institute"/>
            <person name="Vesth T.C."/>
            <person name="Nybo J."/>
            <person name="Theobald S."/>
            <person name="Brandl J."/>
            <person name="Frisvad J.C."/>
            <person name="Nielsen K.F."/>
            <person name="Lyhne E.K."/>
            <person name="Kogle M.E."/>
            <person name="Kuo A."/>
            <person name="Riley R."/>
            <person name="Clum A."/>
            <person name="Nolan M."/>
            <person name="Lipzen A."/>
            <person name="Salamov A."/>
            <person name="Henrissat B."/>
            <person name="Wiebenga A."/>
            <person name="De vries R.P."/>
            <person name="Grigoriev I.V."/>
            <person name="Mortensen U.H."/>
            <person name="Andersen M.R."/>
            <person name="Baker S.E."/>
        </authorList>
    </citation>
    <scope>NUCLEOTIDE SEQUENCE</scope>
    <source>
        <strain evidence="2">CBS 122712</strain>
    </source>
</reference>
<evidence type="ECO:0000259" key="1">
    <source>
        <dbReference type="Pfam" id="PF01979"/>
    </source>
</evidence>
<dbReference type="GeneID" id="37056608"/>
<name>A0A317VTN6_ASPEC</name>
<dbReference type="CDD" id="cd01299">
    <property type="entry name" value="Met_dep_hydrolase_A"/>
    <property type="match status" value="1"/>
</dbReference>
<dbReference type="RefSeq" id="XP_025390057.1">
    <property type="nucleotide sequence ID" value="XM_025534646.1"/>
</dbReference>
<sequence>MHRPLTDSTLYRINAGILIPGRGAPIPRGAVVWKSKTILYSGPQHEVPVEYQDAVTTNVPVAMPGMWDCHIHFLGATAASMDSIVNTPQALAGARSVPDLYATIMAGFTSVREVGGYGCELAKVIDEGRIPGPTIYGAHSAISMTAGHGDVHGVNLEGLRDLCTHGLPLTIADGVPECLQAVRKQLRHGARVIKVCASGGVVSAIDDPQHQEFSFEELKAIVDEAARARRVVAAHCHGKAGIMNALRAGCRTIEHGSYLDEEAIDLMLEKGAMLVATRSVIESGLAMRDLFTPGSYQKLLEVADTHKRAYQLAVKRGVPIALGTDQFISSDNPALGYGRNGGELVYAVAAGMTPLAAVEAATANGPLTLGDQAPKSGQLREGFDADIIALTANPLEHITVVSDPKNITHVWRYGKLVKSNKSDN</sequence>
<accession>A0A317VTN6</accession>
<dbReference type="InterPro" id="IPR032466">
    <property type="entry name" value="Metal_Hydrolase"/>
</dbReference>
<dbReference type="SUPFAM" id="SSF51556">
    <property type="entry name" value="Metallo-dependent hydrolases"/>
    <property type="match status" value="1"/>
</dbReference>
<dbReference type="InterPro" id="IPR057744">
    <property type="entry name" value="OTAase-like"/>
</dbReference>
<comment type="caution">
    <text evidence="2">The sequence shown here is derived from an EMBL/GenBank/DDBJ whole genome shotgun (WGS) entry which is preliminary data.</text>
</comment>